<keyword evidence="4" id="KW-1185">Reference proteome</keyword>
<name>A0ABV8Y2U3_9MICC</name>
<evidence type="ECO:0000313" key="3">
    <source>
        <dbReference type="EMBL" id="MFC4431022.1"/>
    </source>
</evidence>
<evidence type="ECO:0000313" key="4">
    <source>
        <dbReference type="Proteomes" id="UP001595965"/>
    </source>
</evidence>
<comment type="caution">
    <text evidence="3">The sequence shown here is derived from an EMBL/GenBank/DDBJ whole genome shotgun (WGS) entry which is preliminary data.</text>
</comment>
<dbReference type="Proteomes" id="UP001595965">
    <property type="component" value="Unassembled WGS sequence"/>
</dbReference>
<protein>
    <submittedName>
        <fullName evidence="3">P63C domain-containing protein</fullName>
    </submittedName>
</protein>
<evidence type="ECO:0000256" key="1">
    <source>
        <dbReference type="SAM" id="MobiDB-lite"/>
    </source>
</evidence>
<sequence>MTDPSGRAKGGVARASKMTPAQRKESAQKAAAARWATPEPKRAISGSADRPLMIGDAAIECYVLDDGTRVITQGAMLTALGRSRRVNTKPGDDITLPPILRAQALRPFISDELIEDARPISFVTPSGVRANGYRADVLPQVCEAWLSARSADTLLKSQHPIATAAEIIVRGLARVGIIALIDEATGYQDVRARDALAKILEAYVADELQPWVKTFDVDFYKEMFRLRELRFDPSSLKKPSYFGHLTNDVVYRRVAPGVFDEIKAERAKDEKKRKAKFHQQLTTEVGHPKLREHIASVTTIMKLSDDWTDFKAKLDRVHPIIDPNQPQLWEDEILESAH</sequence>
<gene>
    <name evidence="3" type="ORF">ACFO0K_15235</name>
</gene>
<proteinExistence type="predicted"/>
<dbReference type="Pfam" id="PF10546">
    <property type="entry name" value="P63C"/>
    <property type="match status" value="1"/>
</dbReference>
<dbReference type="EMBL" id="JBHSEN010000003">
    <property type="protein sequence ID" value="MFC4431022.1"/>
    <property type="molecule type" value="Genomic_DNA"/>
</dbReference>
<feature type="region of interest" description="Disordered" evidence="1">
    <location>
        <begin position="1"/>
        <end position="47"/>
    </location>
</feature>
<reference evidence="4" key="1">
    <citation type="journal article" date="2019" name="Int. J. Syst. Evol. Microbiol.">
        <title>The Global Catalogue of Microorganisms (GCM) 10K type strain sequencing project: providing services to taxonomists for standard genome sequencing and annotation.</title>
        <authorList>
            <consortium name="The Broad Institute Genomics Platform"/>
            <consortium name="The Broad Institute Genome Sequencing Center for Infectious Disease"/>
            <person name="Wu L."/>
            <person name="Ma J."/>
        </authorList>
    </citation>
    <scope>NUCLEOTIDE SEQUENCE [LARGE SCALE GENOMIC DNA]</scope>
    <source>
        <strain evidence="4">CGMCC 1.12125</strain>
    </source>
</reference>
<organism evidence="3 4">
    <name type="scientific">Citricoccus alkalitolerans</name>
    <dbReference type="NCBI Taxonomy" id="246603"/>
    <lineage>
        <taxon>Bacteria</taxon>
        <taxon>Bacillati</taxon>
        <taxon>Actinomycetota</taxon>
        <taxon>Actinomycetes</taxon>
        <taxon>Micrococcales</taxon>
        <taxon>Micrococcaceae</taxon>
        <taxon>Citricoccus</taxon>
    </lineage>
</organism>
<accession>A0ABV8Y2U3</accession>
<dbReference type="RefSeq" id="WP_344231043.1">
    <property type="nucleotide sequence ID" value="NZ_BAAALH010000003.1"/>
</dbReference>
<evidence type="ECO:0000259" key="2">
    <source>
        <dbReference type="Pfam" id="PF10546"/>
    </source>
</evidence>
<dbReference type="InterPro" id="IPR018874">
    <property type="entry name" value="Phage_Mx8_p63_C"/>
</dbReference>
<feature type="domain" description="Bacteriophage Mx8 p63 C-terminal" evidence="2">
    <location>
        <begin position="199"/>
        <end position="290"/>
    </location>
</feature>